<evidence type="ECO:0000313" key="9">
    <source>
        <dbReference type="EMBL" id="PLR40372.1"/>
    </source>
</evidence>
<keyword evidence="2 7" id="KW-0808">Transferase</keyword>
<accession>A0A2N5ECY0</accession>
<gene>
    <name evidence="7" type="primary">mdoC</name>
    <name evidence="7" type="synonym">opgC</name>
    <name evidence="9" type="ORF">CYR32_01125</name>
</gene>
<proteinExistence type="inferred from homology"/>
<evidence type="ECO:0000256" key="1">
    <source>
        <dbReference type="ARBA" id="ARBA00022475"/>
    </source>
</evidence>
<dbReference type="InterPro" id="IPR002656">
    <property type="entry name" value="Acyl_transf_3_dom"/>
</dbReference>
<evidence type="ECO:0000256" key="3">
    <source>
        <dbReference type="ARBA" id="ARBA00022692"/>
    </source>
</evidence>
<keyword evidence="5 7" id="KW-0472">Membrane</keyword>
<evidence type="ECO:0000256" key="6">
    <source>
        <dbReference type="ARBA" id="ARBA00023315"/>
    </source>
</evidence>
<comment type="pathway">
    <text evidence="7">Glycan metabolism; osmoregulated periplasmic glucan (OPG) biosynthesis.</text>
</comment>
<dbReference type="GO" id="GO:0009250">
    <property type="term" value="P:glucan biosynthetic process"/>
    <property type="evidence" value="ECO:0007669"/>
    <property type="project" value="UniProtKB-UniRule"/>
</dbReference>
<feature type="transmembrane region" description="Helical" evidence="7">
    <location>
        <begin position="140"/>
        <end position="160"/>
    </location>
</feature>
<evidence type="ECO:0000259" key="8">
    <source>
        <dbReference type="Pfam" id="PF01757"/>
    </source>
</evidence>
<dbReference type="UniPathway" id="UPA00637"/>
<protein>
    <recommendedName>
        <fullName evidence="7">Glucans biosynthesis protein C</fullName>
        <ecNumber evidence="7">2.1.-.-</ecNumber>
    </recommendedName>
</protein>
<evidence type="ECO:0000256" key="7">
    <source>
        <dbReference type="HAMAP-Rule" id="MF_01066"/>
    </source>
</evidence>
<keyword evidence="6 7" id="KW-0012">Acyltransferase</keyword>
<feature type="transmembrane region" description="Helical" evidence="7">
    <location>
        <begin position="17"/>
        <end position="34"/>
    </location>
</feature>
<dbReference type="GO" id="GO:0016741">
    <property type="term" value="F:transferase activity, transferring one-carbon groups"/>
    <property type="evidence" value="ECO:0007669"/>
    <property type="project" value="UniProtKB-UniRule"/>
</dbReference>
<evidence type="ECO:0000256" key="4">
    <source>
        <dbReference type="ARBA" id="ARBA00022989"/>
    </source>
</evidence>
<dbReference type="HAMAP" id="MF_01066">
    <property type="entry name" value="MdoC_OpgC"/>
    <property type="match status" value="1"/>
</dbReference>
<keyword evidence="1 7" id="KW-1003">Cell membrane</keyword>
<comment type="caution">
    <text evidence="9">The sequence shown here is derived from an EMBL/GenBank/DDBJ whole genome shotgun (WGS) entry which is preliminary data.</text>
</comment>
<feature type="transmembrane region" description="Helical" evidence="7">
    <location>
        <begin position="54"/>
        <end position="75"/>
    </location>
</feature>
<feature type="transmembrane region" description="Helical" evidence="7">
    <location>
        <begin position="181"/>
        <end position="203"/>
    </location>
</feature>
<comment type="subcellular location">
    <subcellularLocation>
        <location evidence="7">Cell membrane</location>
        <topology evidence="7">Multi-pass membrane protein</topology>
    </subcellularLocation>
</comment>
<feature type="transmembrane region" description="Helical" evidence="7">
    <location>
        <begin position="340"/>
        <end position="358"/>
    </location>
</feature>
<keyword evidence="10" id="KW-1185">Reference proteome</keyword>
<dbReference type="EMBL" id="PJZH01000001">
    <property type="protein sequence ID" value="PLR40372.1"/>
    <property type="molecule type" value="Genomic_DNA"/>
</dbReference>
<dbReference type="Proteomes" id="UP000234503">
    <property type="component" value="Unassembled WGS sequence"/>
</dbReference>
<dbReference type="InterPro" id="IPR050623">
    <property type="entry name" value="Glucan_succinyl_AcylTrfase"/>
</dbReference>
<reference evidence="9 10" key="1">
    <citation type="submission" date="2017-12" db="EMBL/GenBank/DDBJ databases">
        <title>Characterization of six clinical isolates of Enterochimera gen. nov., a novel genus of the Yersiniaciae family and the three species Enterochimera arupensis sp. nov., Enterochimera coloradensis sp. nov, and Enterochimera californica sp. nov.</title>
        <authorList>
            <person name="Rossi A."/>
            <person name="Fisher M."/>
        </authorList>
    </citation>
    <scope>NUCLEOTIDE SEQUENCE [LARGE SCALE GENOMIC DNA]</scope>
    <source>
        <strain evidence="10">2016-Iso4</strain>
    </source>
</reference>
<dbReference type="OrthoDB" id="341887at2"/>
<dbReference type="PANTHER" id="PTHR36927:SF3">
    <property type="entry name" value="GLUCANS BIOSYNTHESIS PROTEIN C"/>
    <property type="match status" value="1"/>
</dbReference>
<dbReference type="Pfam" id="PF01757">
    <property type="entry name" value="Acyl_transf_3"/>
    <property type="match status" value="1"/>
</dbReference>
<comment type="function">
    <text evidence="7">Necessary for the succinyl substitution of periplasmic glucans. Could catalyze the transfer of succinyl residues from the cytoplasmic side of the membrane to the nascent glucan backbones on the periplasmic side of the membrane.</text>
</comment>
<feature type="transmembrane region" description="Helical" evidence="7">
    <location>
        <begin position="91"/>
        <end position="110"/>
    </location>
</feature>
<evidence type="ECO:0000313" key="10">
    <source>
        <dbReference type="Proteomes" id="UP000234503"/>
    </source>
</evidence>
<dbReference type="GO" id="GO:0016747">
    <property type="term" value="F:acyltransferase activity, transferring groups other than amino-acyl groups"/>
    <property type="evidence" value="ECO:0007669"/>
    <property type="project" value="InterPro"/>
</dbReference>
<dbReference type="InterPro" id="IPR023723">
    <property type="entry name" value="Glucans_biosynth_C"/>
</dbReference>
<keyword evidence="3 7" id="KW-0812">Transmembrane</keyword>
<feature type="domain" description="Acyltransferase 3" evidence="8">
    <location>
        <begin position="10"/>
        <end position="358"/>
    </location>
</feature>
<dbReference type="RefSeq" id="WP_101821696.1">
    <property type="nucleotide sequence ID" value="NZ_PJZH01000001.1"/>
</dbReference>
<feature type="transmembrane region" description="Helical" evidence="7">
    <location>
        <begin position="278"/>
        <end position="295"/>
    </location>
</feature>
<dbReference type="EC" id="2.1.-.-" evidence="7"/>
<keyword evidence="4 7" id="KW-1133">Transmembrane helix</keyword>
<comment type="similarity">
    <text evidence="7">Belongs to the acyltransferase 3 family. OpgC subfamily.</text>
</comment>
<feature type="transmembrane region" description="Helical" evidence="7">
    <location>
        <begin position="215"/>
        <end position="236"/>
    </location>
</feature>
<dbReference type="NCBIfam" id="NF003014">
    <property type="entry name" value="PRK03854.1"/>
    <property type="match status" value="1"/>
</dbReference>
<name>A0A2N5ECY0_9GAMM</name>
<evidence type="ECO:0000256" key="2">
    <source>
        <dbReference type="ARBA" id="ARBA00022679"/>
    </source>
</evidence>
<feature type="transmembrane region" description="Helical" evidence="7">
    <location>
        <begin position="248"/>
        <end position="266"/>
    </location>
</feature>
<dbReference type="AlphaFoldDB" id="A0A2N5ECY0"/>
<sequence>MTTKTVSREYFLDSIRAYLMLLGIPFHLSLIYSSHEWAVNSQTSSVLLTVLNDVIHAFRMQVFFVISGYFSYMLYERYEPQRWLKVRLERVAIPMLSAVVLITLPQFYMLKNFTQRIQGWATFTLYEKINVSIWELVSHLWFLLTLVILTCLGFSIFRRLKAIQTNRIPFPVNHFQGLGKLLFYFLIFSIGYAVIQRGIFIVLPDLLFNSVFNFVVMESLFYLPFFILGALAFKYAWLKAMLLKPSPLALLLAPLLFAAYIANQHLNDHAHFQPEIDTLITGTLGIVMVNLVFAFGHRLLNSHSPRITYLVNASLFIYLVHHPLTLIYGAFVTPRIENNLIGFGLGLIFVFGLAFLLYEVHQRIPLLRFLFSGKSQKPVVVPSSR</sequence>
<dbReference type="GO" id="GO:0005886">
    <property type="term" value="C:plasma membrane"/>
    <property type="evidence" value="ECO:0007669"/>
    <property type="project" value="UniProtKB-SubCell"/>
</dbReference>
<evidence type="ECO:0000256" key="5">
    <source>
        <dbReference type="ARBA" id="ARBA00023136"/>
    </source>
</evidence>
<dbReference type="PANTHER" id="PTHR36927">
    <property type="entry name" value="BLR4337 PROTEIN"/>
    <property type="match status" value="1"/>
</dbReference>
<feature type="transmembrane region" description="Helical" evidence="7">
    <location>
        <begin position="307"/>
        <end position="328"/>
    </location>
</feature>
<organism evidence="9 10">
    <name type="scientific">Chimaeribacter coloradensis</name>
    <dbReference type="NCBI Taxonomy" id="2060068"/>
    <lineage>
        <taxon>Bacteria</taxon>
        <taxon>Pseudomonadati</taxon>
        <taxon>Pseudomonadota</taxon>
        <taxon>Gammaproteobacteria</taxon>
        <taxon>Enterobacterales</taxon>
        <taxon>Yersiniaceae</taxon>
        <taxon>Chimaeribacter</taxon>
    </lineage>
</organism>